<keyword evidence="7" id="KW-1185">Reference proteome</keyword>
<name>A0A934SNL8_9MICO</name>
<keyword evidence="3" id="KW-0479">Metal-binding</keyword>
<organism evidence="6 7">
    <name type="scientific">Lacisediminihabitans changchengi</name>
    <dbReference type="NCBI Taxonomy" id="2787634"/>
    <lineage>
        <taxon>Bacteria</taxon>
        <taxon>Bacillati</taxon>
        <taxon>Actinomycetota</taxon>
        <taxon>Actinomycetes</taxon>
        <taxon>Micrococcales</taxon>
        <taxon>Microbacteriaceae</taxon>
        <taxon>Lacisediminihabitans</taxon>
    </lineage>
</organism>
<reference evidence="6" key="1">
    <citation type="submission" date="2021-01" db="EMBL/GenBank/DDBJ databases">
        <title>Lacisediminihabitans sp. nov. strain G11-30, isolated from Antarctic Soil.</title>
        <authorList>
            <person name="Li J."/>
        </authorList>
    </citation>
    <scope>NUCLEOTIDE SEQUENCE</scope>
    <source>
        <strain evidence="6">G11-30</strain>
    </source>
</reference>
<evidence type="ECO:0000256" key="2">
    <source>
        <dbReference type="ARBA" id="ARBA00022448"/>
    </source>
</evidence>
<dbReference type="SUPFAM" id="SSF53807">
    <property type="entry name" value="Helical backbone' metal receptor"/>
    <property type="match status" value="1"/>
</dbReference>
<gene>
    <name evidence="6" type="ORF">IV501_13815</name>
</gene>
<sequence length="299" mass="30906">MRIIPTSAVLLVAALALTGCAASSSAGTGGPIRVVASTNVFGDIVKQIGGSAVAVTSLIEDPSQDPHSFEADGQVQLALSKAQVVIENGGGYDDFVDTLLKGASNKKATVLNAATISGLNQHPSAGEFNEHLWYDFPVMTKVAEKIEASLSALDASKKSTFAANTAAFVDKLATLEASEATIKSAHKGEGVAITEPVPLYLLEASGLVNATPAKFSEAVEEGTDVSPLVLRQTLALFTEHTVKLLVYNEQTDGPETEQVLAAAKKAKIAIVPVTETLPAGKSYVSWMTANLAAISAALG</sequence>
<dbReference type="GO" id="GO:0046872">
    <property type="term" value="F:metal ion binding"/>
    <property type="evidence" value="ECO:0007669"/>
    <property type="project" value="UniProtKB-KW"/>
</dbReference>
<feature type="signal peptide" evidence="5">
    <location>
        <begin position="1"/>
        <end position="21"/>
    </location>
</feature>
<evidence type="ECO:0000256" key="4">
    <source>
        <dbReference type="ARBA" id="ARBA00022729"/>
    </source>
</evidence>
<evidence type="ECO:0000256" key="1">
    <source>
        <dbReference type="ARBA" id="ARBA00004196"/>
    </source>
</evidence>
<dbReference type="Gene3D" id="3.40.50.1980">
    <property type="entry name" value="Nitrogenase molybdenum iron protein domain"/>
    <property type="match status" value="2"/>
</dbReference>
<dbReference type="InterPro" id="IPR050492">
    <property type="entry name" value="Bact_metal-bind_prot9"/>
</dbReference>
<protein>
    <submittedName>
        <fullName evidence="6">Zinc ABC transporter substrate-binding protein</fullName>
    </submittedName>
</protein>
<evidence type="ECO:0000256" key="3">
    <source>
        <dbReference type="ARBA" id="ARBA00022723"/>
    </source>
</evidence>
<dbReference type="Proteomes" id="UP000636458">
    <property type="component" value="Unassembled WGS sequence"/>
</dbReference>
<evidence type="ECO:0000313" key="6">
    <source>
        <dbReference type="EMBL" id="MBK4348715.1"/>
    </source>
</evidence>
<dbReference type="Pfam" id="PF01297">
    <property type="entry name" value="ZnuA"/>
    <property type="match status" value="1"/>
</dbReference>
<dbReference type="PANTHER" id="PTHR42953:SF1">
    <property type="entry name" value="METAL-BINDING PROTEIN HI_0362-RELATED"/>
    <property type="match status" value="1"/>
</dbReference>
<evidence type="ECO:0000313" key="7">
    <source>
        <dbReference type="Proteomes" id="UP000636458"/>
    </source>
</evidence>
<dbReference type="PANTHER" id="PTHR42953">
    <property type="entry name" value="HIGH-AFFINITY ZINC UPTAKE SYSTEM PROTEIN ZNUA-RELATED"/>
    <property type="match status" value="1"/>
</dbReference>
<evidence type="ECO:0000256" key="5">
    <source>
        <dbReference type="SAM" id="SignalP"/>
    </source>
</evidence>
<dbReference type="GO" id="GO:0030313">
    <property type="term" value="C:cell envelope"/>
    <property type="evidence" value="ECO:0007669"/>
    <property type="project" value="UniProtKB-SubCell"/>
</dbReference>
<proteinExistence type="predicted"/>
<dbReference type="EMBL" id="JAEPES010000004">
    <property type="protein sequence ID" value="MBK4348715.1"/>
    <property type="molecule type" value="Genomic_DNA"/>
</dbReference>
<dbReference type="GO" id="GO:0030001">
    <property type="term" value="P:metal ion transport"/>
    <property type="evidence" value="ECO:0007669"/>
    <property type="project" value="InterPro"/>
</dbReference>
<dbReference type="PROSITE" id="PS51257">
    <property type="entry name" value="PROKAR_LIPOPROTEIN"/>
    <property type="match status" value="1"/>
</dbReference>
<keyword evidence="4 5" id="KW-0732">Signal</keyword>
<dbReference type="InterPro" id="IPR006127">
    <property type="entry name" value="ZnuA-like"/>
</dbReference>
<keyword evidence="2" id="KW-0813">Transport</keyword>
<dbReference type="AlphaFoldDB" id="A0A934SNL8"/>
<comment type="subcellular location">
    <subcellularLocation>
        <location evidence="1">Cell envelope</location>
    </subcellularLocation>
</comment>
<accession>A0A934SNL8</accession>
<comment type="caution">
    <text evidence="6">The sequence shown here is derived from an EMBL/GenBank/DDBJ whole genome shotgun (WGS) entry which is preliminary data.</text>
</comment>
<dbReference type="RefSeq" id="WP_200556911.1">
    <property type="nucleotide sequence ID" value="NZ_JAEPES010000004.1"/>
</dbReference>
<feature type="chain" id="PRO_5039334685" evidence="5">
    <location>
        <begin position="22"/>
        <end position="299"/>
    </location>
</feature>